<dbReference type="Pfam" id="PF00755">
    <property type="entry name" value="Carn_acyltransf"/>
    <property type="match status" value="1"/>
</dbReference>
<evidence type="ECO:0000313" key="6">
    <source>
        <dbReference type="Proteomes" id="UP000321570"/>
    </source>
</evidence>
<keyword evidence="6" id="KW-1185">Reference proteome</keyword>
<dbReference type="PANTHER" id="PTHR22589">
    <property type="entry name" value="CARNITINE O-ACYLTRANSFERASE"/>
    <property type="match status" value="1"/>
</dbReference>
<evidence type="ECO:0000256" key="3">
    <source>
        <dbReference type="ARBA" id="ARBA00023315"/>
    </source>
</evidence>
<dbReference type="AlphaFoldDB" id="A0A564Z329"/>
<dbReference type="GO" id="GO:0004095">
    <property type="term" value="F:carnitine O-palmitoyltransferase activity"/>
    <property type="evidence" value="ECO:0007669"/>
    <property type="project" value="TreeGrafter"/>
</dbReference>
<dbReference type="GO" id="GO:0005739">
    <property type="term" value="C:mitochondrion"/>
    <property type="evidence" value="ECO:0007669"/>
    <property type="project" value="TreeGrafter"/>
</dbReference>
<dbReference type="Gene3D" id="3.30.559.70">
    <property type="entry name" value="Choline/Carnitine o-acyltransferase, domain 2"/>
    <property type="match status" value="1"/>
</dbReference>
<evidence type="ECO:0000313" key="5">
    <source>
        <dbReference type="EMBL" id="VUZ53862.1"/>
    </source>
</evidence>
<organism evidence="5 6">
    <name type="scientific">Hymenolepis diminuta</name>
    <name type="common">Rat tapeworm</name>
    <dbReference type="NCBI Taxonomy" id="6216"/>
    <lineage>
        <taxon>Eukaryota</taxon>
        <taxon>Metazoa</taxon>
        <taxon>Spiralia</taxon>
        <taxon>Lophotrochozoa</taxon>
        <taxon>Platyhelminthes</taxon>
        <taxon>Cestoda</taxon>
        <taxon>Eucestoda</taxon>
        <taxon>Cyclophyllidea</taxon>
        <taxon>Hymenolepididae</taxon>
        <taxon>Hymenolepis</taxon>
    </lineage>
</organism>
<sequence>MFIFIRRLILRWTLSYTKWIYYPEDAPNSPLREKFWRFLLWLGSGTAPTTFDMEKILPSLPLSSIDLTIQRLMGSLAPYLGRESVRYQELESGLKKWARSEGRGCQRRLKVKTWLSGNYATLWWESYTFLCHRKQTFLDTSFVAFQERDNFQQYTKNPLARAAVLLYLFGNLRSLINGGRVNPEMFRNKVPLCMAQWRRIFGTNRTPSENEDELWTYPTTVSSHVIVVHKNHFYSVPLFTKWRRIVSPDLLQKMLQYVVDDSTKKSANEFKKLYSPTILTTLGRDEWQGCRSDFFSYGINHASIKEVEHAICFVYLSSDSQMAPHQATGKLWFDKSVNFCVLPNAQISIHADWTCMDPWVFAGLLERLRVAETPDMYDYSTGDAVYMQDADHECPDPEPVCWRVYDEMIPIYEKTLKLCESEIRSLQLSKIHFSVFGRSKVKQEWCLNVDAFIQAVLHTAYFRLTGRLALCAEYVPCRLFSNGRSETLRSLTNEMEDFIDAFRGVTSESEIKSAKISRCLNLLKKACQRHDFLLKHATSGRGVDRHLLSLNIANSFRTYVRCEALDKAIQMPFDLVTCRLPNTPTKNAWQIMLPLMDQNNAIHVAYTSRRDSEVFDFTISGVGNWVGKFSDLVEQTLLDFQKLFIKRECDA</sequence>
<dbReference type="InterPro" id="IPR042231">
    <property type="entry name" value="Cho/carn_acyl_trans_2"/>
</dbReference>
<feature type="domain" description="Choline/carnitine acyltransferase" evidence="4">
    <location>
        <begin position="60"/>
        <end position="553"/>
    </location>
</feature>
<reference evidence="5 6" key="1">
    <citation type="submission" date="2019-07" db="EMBL/GenBank/DDBJ databases">
        <authorList>
            <person name="Jastrzebski P J."/>
            <person name="Paukszto L."/>
            <person name="Jastrzebski P J."/>
        </authorList>
    </citation>
    <scope>NUCLEOTIDE SEQUENCE [LARGE SCALE GENOMIC DNA]</scope>
    <source>
        <strain evidence="5 6">WMS-il1</strain>
    </source>
</reference>
<dbReference type="PANTHER" id="PTHR22589:SF31">
    <property type="entry name" value="CARNITINE O-PALMITOYLTRANSFERASE"/>
    <property type="match status" value="1"/>
</dbReference>
<evidence type="ECO:0000256" key="1">
    <source>
        <dbReference type="ARBA" id="ARBA00005232"/>
    </source>
</evidence>
<dbReference type="SUPFAM" id="SSF52777">
    <property type="entry name" value="CoA-dependent acyltransferases"/>
    <property type="match status" value="2"/>
</dbReference>
<dbReference type="Proteomes" id="UP000321570">
    <property type="component" value="Unassembled WGS sequence"/>
</dbReference>
<evidence type="ECO:0000256" key="2">
    <source>
        <dbReference type="ARBA" id="ARBA00022679"/>
    </source>
</evidence>
<dbReference type="InterPro" id="IPR000542">
    <property type="entry name" value="Carn_acyl_trans"/>
</dbReference>
<comment type="similarity">
    <text evidence="1">Belongs to the carnitine/choline acetyltransferase family.</text>
</comment>
<gene>
    <name evidence="5" type="ORF">WMSIL1_LOCUS12054</name>
</gene>
<name>A0A564Z329_HYMDI</name>
<dbReference type="EMBL" id="CABIJS010000577">
    <property type="protein sequence ID" value="VUZ53862.1"/>
    <property type="molecule type" value="Genomic_DNA"/>
</dbReference>
<evidence type="ECO:0000259" key="4">
    <source>
        <dbReference type="Pfam" id="PF00755"/>
    </source>
</evidence>
<dbReference type="InterPro" id="IPR039551">
    <property type="entry name" value="Cho/carn_acyl_trans"/>
</dbReference>
<protein>
    <recommendedName>
        <fullName evidence="4">Choline/carnitine acyltransferase domain-containing protein</fullName>
    </recommendedName>
</protein>
<keyword evidence="3" id="KW-0012">Acyltransferase</keyword>
<keyword evidence="2" id="KW-0808">Transferase</keyword>
<dbReference type="GO" id="GO:0006631">
    <property type="term" value="P:fatty acid metabolic process"/>
    <property type="evidence" value="ECO:0007669"/>
    <property type="project" value="TreeGrafter"/>
</dbReference>
<accession>A0A564Z329</accession>
<dbReference type="InterPro" id="IPR023213">
    <property type="entry name" value="CAT-like_dom_sf"/>
</dbReference>
<dbReference type="Gene3D" id="3.30.559.10">
    <property type="entry name" value="Chloramphenicol acetyltransferase-like domain"/>
    <property type="match status" value="1"/>
</dbReference>
<dbReference type="GO" id="GO:0009437">
    <property type="term" value="P:carnitine metabolic process"/>
    <property type="evidence" value="ECO:0007669"/>
    <property type="project" value="TreeGrafter"/>
</dbReference>
<proteinExistence type="inferred from homology"/>